<dbReference type="InterPro" id="IPR002355">
    <property type="entry name" value="Cu_oxidase_Cu_BS"/>
</dbReference>
<organism evidence="5 6">
    <name type="scientific">Adineta ricciae</name>
    <name type="common">Rotifer</name>
    <dbReference type="NCBI Taxonomy" id="249248"/>
    <lineage>
        <taxon>Eukaryota</taxon>
        <taxon>Metazoa</taxon>
        <taxon>Spiralia</taxon>
        <taxon>Gnathifera</taxon>
        <taxon>Rotifera</taxon>
        <taxon>Eurotatoria</taxon>
        <taxon>Bdelloidea</taxon>
        <taxon>Adinetida</taxon>
        <taxon>Adinetidae</taxon>
        <taxon>Adineta</taxon>
    </lineage>
</organism>
<sequence length="128" mass="14981">MTYNYPNSSVSNIDFAPHPFHLHGHHVWILAQGNRKEGYINETTIDDVTLNLKNPIYRDTFTINPYSYATVRFKANNPGIWMLHCHNDWHLQLGMASVIIESPELVKDFYSKHNLIDCIPEYCKHHLM</sequence>
<evidence type="ECO:0000256" key="2">
    <source>
        <dbReference type="ARBA" id="ARBA00023002"/>
    </source>
</evidence>
<keyword evidence="6" id="KW-1185">Reference proteome</keyword>
<dbReference type="AlphaFoldDB" id="A0A816G407"/>
<evidence type="ECO:0000256" key="1">
    <source>
        <dbReference type="ARBA" id="ARBA00022723"/>
    </source>
</evidence>
<dbReference type="GO" id="GO:0005507">
    <property type="term" value="F:copper ion binding"/>
    <property type="evidence" value="ECO:0007669"/>
    <property type="project" value="InterPro"/>
</dbReference>
<evidence type="ECO:0000256" key="3">
    <source>
        <dbReference type="ARBA" id="ARBA00023008"/>
    </source>
</evidence>
<reference evidence="5" key="1">
    <citation type="submission" date="2021-02" db="EMBL/GenBank/DDBJ databases">
        <authorList>
            <person name="Nowell W R."/>
        </authorList>
    </citation>
    <scope>NUCLEOTIDE SEQUENCE</scope>
</reference>
<evidence type="ECO:0000259" key="4">
    <source>
        <dbReference type="Pfam" id="PF07731"/>
    </source>
</evidence>
<comment type="caution">
    <text evidence="5">The sequence shown here is derived from an EMBL/GenBank/DDBJ whole genome shotgun (WGS) entry which is preliminary data.</text>
</comment>
<dbReference type="PROSITE" id="PS00080">
    <property type="entry name" value="MULTICOPPER_OXIDASE2"/>
    <property type="match status" value="1"/>
</dbReference>
<dbReference type="Pfam" id="PF07731">
    <property type="entry name" value="Cu-oxidase_2"/>
    <property type="match status" value="1"/>
</dbReference>
<evidence type="ECO:0000313" key="5">
    <source>
        <dbReference type="EMBL" id="CAF1670012.1"/>
    </source>
</evidence>
<dbReference type="InterPro" id="IPR008972">
    <property type="entry name" value="Cupredoxin"/>
</dbReference>
<dbReference type="EMBL" id="CAJNOR010012837">
    <property type="protein sequence ID" value="CAF1670012.1"/>
    <property type="molecule type" value="Genomic_DNA"/>
</dbReference>
<dbReference type="GO" id="GO:0016491">
    <property type="term" value="F:oxidoreductase activity"/>
    <property type="evidence" value="ECO:0007669"/>
    <property type="project" value="UniProtKB-KW"/>
</dbReference>
<protein>
    <recommendedName>
        <fullName evidence="4">Plastocyanin-like domain-containing protein</fullName>
    </recommendedName>
</protein>
<feature type="domain" description="Plastocyanin-like" evidence="4">
    <location>
        <begin position="11"/>
        <end position="103"/>
    </location>
</feature>
<evidence type="ECO:0000313" key="6">
    <source>
        <dbReference type="Proteomes" id="UP000663828"/>
    </source>
</evidence>
<accession>A0A816G407</accession>
<dbReference type="Proteomes" id="UP000663828">
    <property type="component" value="Unassembled WGS sequence"/>
</dbReference>
<dbReference type="Gene3D" id="2.60.40.420">
    <property type="entry name" value="Cupredoxins - blue copper proteins"/>
    <property type="match status" value="1"/>
</dbReference>
<gene>
    <name evidence="5" type="ORF">XAT740_LOCUS58496</name>
</gene>
<keyword evidence="2" id="KW-0560">Oxidoreductase</keyword>
<keyword evidence="3" id="KW-0186">Copper</keyword>
<dbReference type="InterPro" id="IPR045087">
    <property type="entry name" value="Cu-oxidase_fam"/>
</dbReference>
<dbReference type="SUPFAM" id="SSF49503">
    <property type="entry name" value="Cupredoxins"/>
    <property type="match status" value="1"/>
</dbReference>
<name>A0A816G407_ADIRI</name>
<proteinExistence type="predicted"/>
<dbReference type="InterPro" id="IPR011706">
    <property type="entry name" value="Cu-oxidase_C"/>
</dbReference>
<dbReference type="PANTHER" id="PTHR11709">
    <property type="entry name" value="MULTI-COPPER OXIDASE"/>
    <property type="match status" value="1"/>
</dbReference>
<keyword evidence="1" id="KW-0479">Metal-binding</keyword>
<dbReference type="PANTHER" id="PTHR11709:SF394">
    <property type="entry name" value="FI03373P-RELATED"/>
    <property type="match status" value="1"/>
</dbReference>